<reference evidence="9" key="2">
    <citation type="journal article" date="2011" name="G3 (Bethesda)">
        <title>The awesome power of yeast evolutionary genetics: New genome sequences and strain resources for the Saccharomyces sensu stricto genus.</title>
        <authorList>
            <person name="Scannell D.R."/>
            <person name="Zill O.A."/>
            <person name="Rokas A."/>
            <person name="Payen C."/>
            <person name="Dunham M.J."/>
            <person name="Eisen M.B."/>
            <person name="Rine J."/>
            <person name="Johnston M."/>
            <person name="Hittinger C.T."/>
        </authorList>
    </citation>
    <scope>GENOME REANNOTATION</scope>
    <source>
        <strain evidence="9">ATCC MYA-4449 / AS 2.2408 / CBS 8840 / NBRC 1802 / NCYC 2889</strain>
    </source>
</reference>
<dbReference type="InterPro" id="IPR050700">
    <property type="entry name" value="YIM1/Zinc_Alcohol_DH_Fams"/>
</dbReference>
<dbReference type="InterPro" id="IPR020843">
    <property type="entry name" value="ER"/>
</dbReference>
<keyword evidence="9" id="KW-1185">Reference proteome</keyword>
<dbReference type="SUPFAM" id="SSF51735">
    <property type="entry name" value="NAD(P)-binding Rossmann-fold domains"/>
    <property type="match status" value="1"/>
</dbReference>
<dbReference type="SUPFAM" id="SSF50129">
    <property type="entry name" value="GroES-like"/>
    <property type="match status" value="1"/>
</dbReference>
<dbReference type="InterPro" id="IPR013154">
    <property type="entry name" value="ADH-like_N"/>
</dbReference>
<dbReference type="CDD" id="cd08247">
    <property type="entry name" value="AST1_like"/>
    <property type="match status" value="1"/>
</dbReference>
<dbReference type="GO" id="GO:0005811">
    <property type="term" value="C:lipid droplet"/>
    <property type="evidence" value="ECO:0007669"/>
    <property type="project" value="UniProtKB-SubCell"/>
</dbReference>
<comment type="subcellular location">
    <subcellularLocation>
        <location evidence="2">Lipid droplet</location>
    </subcellularLocation>
    <subcellularLocation>
        <location evidence="1">Mitochondrion</location>
    </subcellularLocation>
</comment>
<dbReference type="GO" id="GO:0005739">
    <property type="term" value="C:mitochondrion"/>
    <property type="evidence" value="ECO:0007669"/>
    <property type="project" value="UniProtKB-SubCell"/>
</dbReference>
<dbReference type="Pfam" id="PF13602">
    <property type="entry name" value="ADH_zinc_N_2"/>
    <property type="match status" value="1"/>
</dbReference>
<dbReference type="SMART" id="SM00829">
    <property type="entry name" value="PKS_ER"/>
    <property type="match status" value="1"/>
</dbReference>
<dbReference type="InterPro" id="IPR036291">
    <property type="entry name" value="NAD(P)-bd_dom_sf"/>
</dbReference>
<evidence type="ECO:0000256" key="2">
    <source>
        <dbReference type="ARBA" id="ARBA00004502"/>
    </source>
</evidence>
<dbReference type="PANTHER" id="PTHR11695">
    <property type="entry name" value="ALCOHOL DEHYDROGENASE RELATED"/>
    <property type="match status" value="1"/>
</dbReference>
<dbReference type="Pfam" id="PF08240">
    <property type="entry name" value="ADH_N"/>
    <property type="match status" value="1"/>
</dbReference>
<evidence type="ECO:0000256" key="6">
    <source>
        <dbReference type="ARBA" id="ARBA00039222"/>
    </source>
</evidence>
<dbReference type="Gene3D" id="3.90.180.10">
    <property type="entry name" value="Medium-chain alcohol dehydrogenases, catalytic domain"/>
    <property type="match status" value="1"/>
</dbReference>
<keyword evidence="4" id="KW-0496">Mitochondrion</keyword>
<dbReference type="Proteomes" id="UP000002753">
    <property type="component" value="Unassembled WGS sequence"/>
</dbReference>
<dbReference type="HOGENOM" id="CLU_026673_3_3_1"/>
<keyword evidence="3" id="KW-0551">Lipid droplet</keyword>
<feature type="domain" description="Enoyl reductase (ER)" evidence="7">
    <location>
        <begin position="37"/>
        <end position="382"/>
    </location>
</feature>
<sequence length="385" mass="43942">MVRMIKVPTKTIDPRNPKKNMSNEVVTNRSVTYVNNTTPATITSSELDLSSCYQEDEIVIEIHAAALNPVDFITHQLCNSYIFGKYPKTYSRDYSGVIVKVGKNVDNHWKVGDKVNGMYGHLYGERGTLSHYLILNPAKDVPITHMVEVPKDENDPYDDFTYAAAWPLTFGTAFSVLHDFKKDWNSGSKVLVIGASTSVAYAFIHIAKNYFNIGTVVGVCSKNSIERNKKLGYDYLVPYDEGTIVDNVGKLKESELENEKFDMIFDSVGNHDFFPVIDHFLKPKAEDSFYVTIAGNNKYNYKNITWREFVSLRTILMVLNPFKKYNWRFGKPSPSNNFIEVGNEMIKKGTYKPPIDSVFEFEKYQDALERIMSNRAKGKVVVRMK</sequence>
<dbReference type="STRING" id="226230.J6EPB0"/>
<comment type="caution">
    <text evidence="8">The sequence shown here is derived from an EMBL/GenBank/DDBJ whole genome shotgun (WGS) entry which is preliminary data.</text>
</comment>
<accession>J6EPB0</accession>
<dbReference type="PANTHER" id="PTHR11695:SF294">
    <property type="entry name" value="RETICULON-4-INTERACTING PROTEIN 1, MITOCHONDRIAL"/>
    <property type="match status" value="1"/>
</dbReference>
<protein>
    <recommendedName>
        <fullName evidence="6">Protein YIM1</fullName>
    </recommendedName>
</protein>
<evidence type="ECO:0000313" key="9">
    <source>
        <dbReference type="Proteomes" id="UP000002753"/>
    </source>
</evidence>
<evidence type="ECO:0000256" key="5">
    <source>
        <dbReference type="ARBA" id="ARBA00038249"/>
    </source>
</evidence>
<dbReference type="InterPro" id="IPR011032">
    <property type="entry name" value="GroES-like_sf"/>
</dbReference>
<evidence type="ECO:0000313" key="8">
    <source>
        <dbReference type="EMBL" id="EJT44657.1"/>
    </source>
</evidence>
<evidence type="ECO:0000259" key="7">
    <source>
        <dbReference type="SMART" id="SM00829"/>
    </source>
</evidence>
<proteinExistence type="inferred from homology"/>
<dbReference type="EMBL" id="AACI03000316">
    <property type="protein sequence ID" value="EJT44657.1"/>
    <property type="molecule type" value="Genomic_DNA"/>
</dbReference>
<dbReference type="Gene3D" id="3.40.50.720">
    <property type="entry name" value="NAD(P)-binding Rossmann-like Domain"/>
    <property type="match status" value="1"/>
</dbReference>
<comment type="similarity">
    <text evidence="5">Belongs to the YIM1 family.</text>
</comment>
<dbReference type="GO" id="GO:0016491">
    <property type="term" value="F:oxidoreductase activity"/>
    <property type="evidence" value="ECO:0007669"/>
    <property type="project" value="InterPro"/>
</dbReference>
<evidence type="ECO:0000256" key="4">
    <source>
        <dbReference type="ARBA" id="ARBA00023128"/>
    </source>
</evidence>
<dbReference type="AlphaFoldDB" id="J6EPB0"/>
<evidence type="ECO:0000256" key="3">
    <source>
        <dbReference type="ARBA" id="ARBA00022677"/>
    </source>
</evidence>
<evidence type="ECO:0000256" key="1">
    <source>
        <dbReference type="ARBA" id="ARBA00004173"/>
    </source>
</evidence>
<gene>
    <name evidence="8" type="primary">YMR152W</name>
    <name evidence="8" type="ORF">SKUD_195611</name>
</gene>
<name>J6EPB0_SACK1</name>
<reference evidence="8 9" key="1">
    <citation type="journal article" date="2003" name="Science">
        <title>Finding functional features in Saccharomyces genomes by phylogenetic footprinting.</title>
        <authorList>
            <person name="Cliften P.F."/>
            <person name="Sudarsanam P."/>
            <person name="Desikan A."/>
            <person name="Fulton L."/>
            <person name="Fulton B."/>
            <person name="Majors J."/>
            <person name="Waterston R."/>
            <person name="Cohen B.A."/>
            <person name="Johnston M."/>
        </authorList>
    </citation>
    <scope>NUCLEOTIDE SEQUENCE [LARGE SCALE GENOMIC DNA]</scope>
    <source>
        <strain evidence="9">ATCC MYA-4449 / AS 2.2408 / CBS 8840 / NBRC 1802 / NCYC 2889</strain>
    </source>
</reference>
<organism evidence="8 9">
    <name type="scientific">Saccharomyces kudriavzevii (strain ATCC MYA-4449 / AS 2.2408 / CBS 8840 / NBRC 1802 / NCYC 2889)</name>
    <name type="common">Yeast</name>
    <dbReference type="NCBI Taxonomy" id="226230"/>
    <lineage>
        <taxon>Eukaryota</taxon>
        <taxon>Fungi</taxon>
        <taxon>Dikarya</taxon>
        <taxon>Ascomycota</taxon>
        <taxon>Saccharomycotina</taxon>
        <taxon>Saccharomycetes</taxon>
        <taxon>Saccharomycetales</taxon>
        <taxon>Saccharomycetaceae</taxon>
        <taxon>Saccharomyces</taxon>
    </lineage>
</organism>